<evidence type="ECO:0000256" key="6">
    <source>
        <dbReference type="ARBA" id="ARBA00022490"/>
    </source>
</evidence>
<keyword evidence="10" id="KW-0159">Chromosome partition</keyword>
<evidence type="ECO:0000256" key="15">
    <source>
        <dbReference type="ARBA" id="ARBA00023328"/>
    </source>
</evidence>
<dbReference type="Proteomes" id="UP000265703">
    <property type="component" value="Unassembled WGS sequence"/>
</dbReference>
<comment type="similarity">
    <text evidence="4">Belongs to the DASH complex DAD3 family.</text>
</comment>
<dbReference type="GO" id="GO:0042729">
    <property type="term" value="C:DASH complex"/>
    <property type="evidence" value="ECO:0007669"/>
    <property type="project" value="InterPro"/>
</dbReference>
<evidence type="ECO:0000256" key="9">
    <source>
        <dbReference type="ARBA" id="ARBA00022776"/>
    </source>
</evidence>
<dbReference type="AlphaFoldDB" id="A0A397SHA8"/>
<dbReference type="GO" id="GO:0008608">
    <property type="term" value="P:attachment of spindle microtubules to kinetochore"/>
    <property type="evidence" value="ECO:0007669"/>
    <property type="project" value="InterPro"/>
</dbReference>
<keyword evidence="12" id="KW-0206">Cytoskeleton</keyword>
<keyword evidence="11" id="KW-0995">Kinetochore</keyword>
<sequence length="92" mass="10355">MNLQPTDANTAFLEKDILKEYGKLSSHIEKVNETITHMNTNDIALLVDKLRALEKKIGLVYTLFKASVYSLVTATDQENGGNIEENTNRPIF</sequence>
<reference evidence="18 19" key="1">
    <citation type="submission" date="2018-06" db="EMBL/GenBank/DDBJ databases">
        <title>Comparative genomics reveals the genomic features of Rhizophagus irregularis, R. cerebriforme, R. diaphanum and Gigaspora rosea, and their symbiotic lifestyle signature.</title>
        <authorList>
            <person name="Morin E."/>
            <person name="San Clemente H."/>
            <person name="Chen E.C.H."/>
            <person name="De La Providencia I."/>
            <person name="Hainaut M."/>
            <person name="Kuo A."/>
            <person name="Kohler A."/>
            <person name="Murat C."/>
            <person name="Tang N."/>
            <person name="Roy S."/>
            <person name="Loubradou J."/>
            <person name="Henrissat B."/>
            <person name="Grigoriev I.V."/>
            <person name="Corradi N."/>
            <person name="Roux C."/>
            <person name="Martin F.M."/>
        </authorList>
    </citation>
    <scope>NUCLEOTIDE SEQUENCE [LARGE SCALE GENOMIC DNA]</scope>
    <source>
        <strain evidence="18 19">DAOM 227022</strain>
    </source>
</reference>
<evidence type="ECO:0000256" key="5">
    <source>
        <dbReference type="ARBA" id="ARBA00022454"/>
    </source>
</evidence>
<dbReference type="GO" id="GO:0051010">
    <property type="term" value="F:microtubule plus-end binding"/>
    <property type="evidence" value="ECO:0007669"/>
    <property type="project" value="TreeGrafter"/>
</dbReference>
<evidence type="ECO:0000313" key="19">
    <source>
        <dbReference type="Proteomes" id="UP000265703"/>
    </source>
</evidence>
<keyword evidence="6" id="KW-0963">Cytoplasm</keyword>
<dbReference type="GO" id="GO:0072686">
    <property type="term" value="C:mitotic spindle"/>
    <property type="evidence" value="ECO:0007669"/>
    <property type="project" value="InterPro"/>
</dbReference>
<evidence type="ECO:0000256" key="8">
    <source>
        <dbReference type="ARBA" id="ARBA00022701"/>
    </source>
</evidence>
<dbReference type="EMBL" id="QKYT01000459">
    <property type="protein sequence ID" value="RIA84942.1"/>
    <property type="molecule type" value="Genomic_DNA"/>
</dbReference>
<evidence type="ECO:0000256" key="16">
    <source>
        <dbReference type="ARBA" id="ARBA00044179"/>
    </source>
</evidence>
<keyword evidence="7" id="KW-0132">Cell division</keyword>
<evidence type="ECO:0000256" key="3">
    <source>
        <dbReference type="ARBA" id="ARBA00004629"/>
    </source>
</evidence>
<evidence type="ECO:0000256" key="1">
    <source>
        <dbReference type="ARBA" id="ARBA00004123"/>
    </source>
</evidence>
<dbReference type="STRING" id="658196.A0A397SHA8"/>
<keyword evidence="5" id="KW-0158">Chromosome</keyword>
<evidence type="ECO:0000256" key="13">
    <source>
        <dbReference type="ARBA" id="ARBA00023242"/>
    </source>
</evidence>
<keyword evidence="13" id="KW-0539">Nucleus</keyword>
<evidence type="ECO:0000256" key="11">
    <source>
        <dbReference type="ARBA" id="ARBA00022838"/>
    </source>
</evidence>
<evidence type="ECO:0000256" key="2">
    <source>
        <dbReference type="ARBA" id="ARBA00004186"/>
    </source>
</evidence>
<evidence type="ECO:0000256" key="12">
    <source>
        <dbReference type="ARBA" id="ARBA00023212"/>
    </source>
</evidence>
<dbReference type="GO" id="GO:0051301">
    <property type="term" value="P:cell division"/>
    <property type="evidence" value="ECO:0007669"/>
    <property type="project" value="UniProtKB-KW"/>
</dbReference>
<keyword evidence="19" id="KW-1185">Reference proteome</keyword>
<organism evidence="18 19">
    <name type="scientific">Glomus cerebriforme</name>
    <dbReference type="NCBI Taxonomy" id="658196"/>
    <lineage>
        <taxon>Eukaryota</taxon>
        <taxon>Fungi</taxon>
        <taxon>Fungi incertae sedis</taxon>
        <taxon>Mucoromycota</taxon>
        <taxon>Glomeromycotina</taxon>
        <taxon>Glomeromycetes</taxon>
        <taxon>Glomerales</taxon>
        <taxon>Glomeraceae</taxon>
        <taxon>Glomus</taxon>
    </lineage>
</organism>
<dbReference type="PANTHER" id="PTHR28017">
    <property type="entry name" value="DASH COMPLEX SUBUNIT DAD3"/>
    <property type="match status" value="1"/>
</dbReference>
<gene>
    <name evidence="18" type="ORF">C1645_783040</name>
</gene>
<protein>
    <recommendedName>
        <fullName evidence="16">DASH complex subunit DAD3</fullName>
    </recommendedName>
    <alternativeName>
        <fullName evidence="17">Outer kinetochore protein DAD3</fullName>
    </alternativeName>
</protein>
<keyword evidence="9" id="KW-0498">Mitosis</keyword>
<evidence type="ECO:0000256" key="17">
    <source>
        <dbReference type="ARBA" id="ARBA00044305"/>
    </source>
</evidence>
<evidence type="ECO:0000256" key="4">
    <source>
        <dbReference type="ARBA" id="ARBA00006277"/>
    </source>
</evidence>
<evidence type="ECO:0000256" key="7">
    <source>
        <dbReference type="ARBA" id="ARBA00022618"/>
    </source>
</evidence>
<name>A0A397SHA8_9GLOM</name>
<dbReference type="OrthoDB" id="2443965at2759"/>
<keyword evidence="8" id="KW-0493">Microtubule</keyword>
<dbReference type="PANTHER" id="PTHR28017:SF1">
    <property type="entry name" value="DASH COMPLEX SUBUNIT DAD3"/>
    <property type="match status" value="1"/>
</dbReference>
<comment type="caution">
    <text evidence="18">The sequence shown here is derived from an EMBL/GenBank/DDBJ whole genome shotgun (WGS) entry which is preliminary data.</text>
</comment>
<evidence type="ECO:0000256" key="14">
    <source>
        <dbReference type="ARBA" id="ARBA00023306"/>
    </source>
</evidence>
<keyword evidence="15" id="KW-0137">Centromere</keyword>
<evidence type="ECO:0000313" key="18">
    <source>
        <dbReference type="EMBL" id="RIA84942.1"/>
    </source>
</evidence>
<dbReference type="Pfam" id="PF08656">
    <property type="entry name" value="DASH_Dad3"/>
    <property type="match status" value="1"/>
</dbReference>
<proteinExistence type="inferred from homology"/>
<comment type="subcellular location">
    <subcellularLocation>
        <location evidence="3">Chromosome</location>
        <location evidence="3">Centromere</location>
        <location evidence="3">Kinetochore</location>
    </subcellularLocation>
    <subcellularLocation>
        <location evidence="2">Cytoplasm</location>
        <location evidence="2">Cytoskeleton</location>
        <location evidence="2">Spindle</location>
    </subcellularLocation>
    <subcellularLocation>
        <location evidence="1">Nucleus</location>
    </subcellularLocation>
</comment>
<accession>A0A397SHA8</accession>
<evidence type="ECO:0000256" key="10">
    <source>
        <dbReference type="ARBA" id="ARBA00022829"/>
    </source>
</evidence>
<dbReference type="GO" id="GO:0005874">
    <property type="term" value="C:microtubule"/>
    <property type="evidence" value="ECO:0007669"/>
    <property type="project" value="UniProtKB-KW"/>
</dbReference>
<dbReference type="InterPro" id="IPR013965">
    <property type="entry name" value="DASH_Dad3"/>
</dbReference>
<keyword evidence="14" id="KW-0131">Cell cycle</keyword>